<gene>
    <name evidence="1" type="ORF">QTP70_025372</name>
</gene>
<evidence type="ECO:0000313" key="2">
    <source>
        <dbReference type="Proteomes" id="UP001274896"/>
    </source>
</evidence>
<protein>
    <submittedName>
        <fullName evidence="1">Uncharacterized protein</fullName>
    </submittedName>
</protein>
<reference evidence="1" key="1">
    <citation type="submission" date="2023-06" db="EMBL/GenBank/DDBJ databases">
        <title>Male Hemibagrus guttatus genome.</title>
        <authorList>
            <person name="Bian C."/>
        </authorList>
    </citation>
    <scope>NUCLEOTIDE SEQUENCE</scope>
    <source>
        <strain evidence="1">Male_cb2023</strain>
        <tissue evidence="1">Muscle</tissue>
    </source>
</reference>
<keyword evidence="2" id="KW-1185">Reference proteome</keyword>
<proteinExistence type="predicted"/>
<accession>A0AAE0R2I3</accession>
<comment type="caution">
    <text evidence="1">The sequence shown here is derived from an EMBL/GenBank/DDBJ whole genome shotgun (WGS) entry which is preliminary data.</text>
</comment>
<evidence type="ECO:0000313" key="1">
    <source>
        <dbReference type="EMBL" id="KAK3540068.1"/>
    </source>
</evidence>
<dbReference type="Proteomes" id="UP001274896">
    <property type="component" value="Unassembled WGS sequence"/>
</dbReference>
<dbReference type="EMBL" id="JAUCMX010000007">
    <property type="protein sequence ID" value="KAK3540068.1"/>
    <property type="molecule type" value="Genomic_DNA"/>
</dbReference>
<name>A0AAE0R2I3_9TELE</name>
<sequence length="178" mass="20456">MTAENCCISPLYSDCTTTEDHFKPLFNFSPLCSRMINPTTFLITLDCFVVKCGQALPTCVQQSVQEITSEMKEEDPSASPEDLWRQAEATVLEDISSFFHCISKVDESFIDTAYQAYFSCWMKTAVTRYFSCFDHYDLDTLNRMTKYFKGNQGKKSLTDSESWKEFSDCGVMWGNAWK</sequence>
<organism evidence="1 2">
    <name type="scientific">Hemibagrus guttatus</name>
    <dbReference type="NCBI Taxonomy" id="175788"/>
    <lineage>
        <taxon>Eukaryota</taxon>
        <taxon>Metazoa</taxon>
        <taxon>Chordata</taxon>
        <taxon>Craniata</taxon>
        <taxon>Vertebrata</taxon>
        <taxon>Euteleostomi</taxon>
        <taxon>Actinopterygii</taxon>
        <taxon>Neopterygii</taxon>
        <taxon>Teleostei</taxon>
        <taxon>Ostariophysi</taxon>
        <taxon>Siluriformes</taxon>
        <taxon>Bagridae</taxon>
        <taxon>Hemibagrus</taxon>
    </lineage>
</organism>
<feature type="non-terminal residue" evidence="1">
    <location>
        <position position="1"/>
    </location>
</feature>
<dbReference type="AlphaFoldDB" id="A0AAE0R2I3"/>